<name>A0A081CFQ2_PSEA2</name>
<dbReference type="AlphaFoldDB" id="A0A081CFQ2"/>
<organism evidence="4 5">
    <name type="scientific">Pseudozyma antarctica</name>
    <name type="common">Yeast</name>
    <name type="synonym">Candida antarctica</name>
    <dbReference type="NCBI Taxonomy" id="84753"/>
    <lineage>
        <taxon>Eukaryota</taxon>
        <taxon>Fungi</taxon>
        <taxon>Dikarya</taxon>
        <taxon>Basidiomycota</taxon>
        <taxon>Ustilaginomycotina</taxon>
        <taxon>Ustilaginomycetes</taxon>
        <taxon>Ustilaginales</taxon>
        <taxon>Ustilaginaceae</taxon>
        <taxon>Moesziomyces</taxon>
    </lineage>
</organism>
<keyword evidence="5" id="KW-1185">Reference proteome</keyword>
<proteinExistence type="inferred from homology"/>
<evidence type="ECO:0000313" key="5">
    <source>
        <dbReference type="Proteomes" id="UP000053758"/>
    </source>
</evidence>
<evidence type="ECO:0000313" key="4">
    <source>
        <dbReference type="EMBL" id="GAK65498.1"/>
    </source>
</evidence>
<dbReference type="Pfam" id="PF04935">
    <property type="entry name" value="SURF6"/>
    <property type="match status" value="1"/>
</dbReference>
<dbReference type="InterPro" id="IPR029190">
    <property type="entry name" value="Rrp14/SURF6_C"/>
</dbReference>
<dbReference type="GO" id="GO:0042273">
    <property type="term" value="P:ribosomal large subunit biogenesis"/>
    <property type="evidence" value="ECO:0007669"/>
    <property type="project" value="TreeGrafter"/>
</dbReference>
<dbReference type="Proteomes" id="UP000053758">
    <property type="component" value="Unassembled WGS sequence"/>
</dbReference>
<dbReference type="GO" id="GO:0042274">
    <property type="term" value="P:ribosomal small subunit biogenesis"/>
    <property type="evidence" value="ECO:0007669"/>
    <property type="project" value="TreeGrafter"/>
</dbReference>
<sequence>MSPAKVSTATATPSKLVNGTPKSAKKASAKASPSKSAASSSSAAATVNGSSASASTSSAAASTSTAAQEKPTGKYYDSLSKHNTAFTSLLHLIPPQFYLTRDDDDLAEDVSSKYMKNKRKKAKSEIEAKERKDKLREAKKQRLDPDNFATVTDIQAERAAAKAARQAAEADSDLEVDAEGMVSDDDEEDDDDDDDDDTRGGGAAGDTDDEMQDSDVEDLPSKPAAAAAAADPTAAAASKPIQTEGERKASIDALRAKLHAKIAGLQRKRGGLLADAEEGSEDGSSVISSKDELLEERRRQRFDARERKKQEKKEAKAAAKQAAKAKKAANANGAAANGTKSGSTFNVATKAPALLVAEPGYGDKNKRAAGSGAADIDVNGNSLNFSSLNFKPVGAAGAALPDEAGAGGKKNKLALPSDPKAALQMLEHRKKQDEARRAKLAEKLGDAPEALSAKVSELDEQKQWDKVLASATGVKIRDDEKLLKKAAKRKDKQKEKSSKAWNERAQAEQKQQADRQKKRQDNIAARKAAKGGKGGSKKGSSSTLSASKTPKGKRPSFGKARPGFEGKKIGRSSK</sequence>
<dbReference type="RefSeq" id="XP_014656161.1">
    <property type="nucleotide sequence ID" value="XM_014800675.1"/>
</dbReference>
<dbReference type="OrthoDB" id="444809at2759"/>
<comment type="subcellular location">
    <subcellularLocation>
        <location evidence="1">Nucleus</location>
    </subcellularLocation>
</comment>
<accession>A0A081CFQ2</accession>
<dbReference type="GO" id="GO:0003723">
    <property type="term" value="F:RNA binding"/>
    <property type="evidence" value="ECO:0007669"/>
    <property type="project" value="TreeGrafter"/>
</dbReference>
<protein>
    <submittedName>
        <fullName evidence="4">SURF6-domain-containing protein</fullName>
    </submittedName>
</protein>
<dbReference type="PANTHER" id="PTHR14369">
    <property type="entry name" value="SURFEIT LOCUS PROTEIN 6"/>
    <property type="match status" value="1"/>
</dbReference>
<dbReference type="Pfam" id="PF15459">
    <property type="entry name" value="RRP14"/>
    <property type="match status" value="1"/>
</dbReference>
<comment type="similarity">
    <text evidence="2">Belongs to the SURF6 family.</text>
</comment>
<dbReference type="HOGENOM" id="CLU_029148_1_0_1"/>
<dbReference type="GO" id="GO:0005730">
    <property type="term" value="C:nucleolus"/>
    <property type="evidence" value="ECO:0007669"/>
    <property type="project" value="TreeGrafter"/>
</dbReference>
<dbReference type="InterPro" id="IPR007019">
    <property type="entry name" value="SURF6"/>
</dbReference>
<evidence type="ECO:0000256" key="3">
    <source>
        <dbReference type="ARBA" id="ARBA00023242"/>
    </source>
</evidence>
<evidence type="ECO:0000256" key="1">
    <source>
        <dbReference type="ARBA" id="ARBA00004123"/>
    </source>
</evidence>
<dbReference type="EMBL" id="DF830076">
    <property type="protein sequence ID" value="GAK65498.1"/>
    <property type="molecule type" value="Genomic_DNA"/>
</dbReference>
<evidence type="ECO:0000256" key="2">
    <source>
        <dbReference type="ARBA" id="ARBA00005904"/>
    </source>
</evidence>
<dbReference type="PANTHER" id="PTHR14369:SF0">
    <property type="entry name" value="SURFEIT LOCUS PROTEIN 6"/>
    <property type="match status" value="1"/>
</dbReference>
<dbReference type="GeneID" id="26304647"/>
<dbReference type="GO" id="GO:0003677">
    <property type="term" value="F:DNA binding"/>
    <property type="evidence" value="ECO:0007669"/>
    <property type="project" value="TreeGrafter"/>
</dbReference>
<keyword evidence="3" id="KW-0539">Nucleus</keyword>
<gene>
    <name evidence="4" type="ORF">PAN0_009d3715</name>
</gene>
<dbReference type="InterPro" id="IPR029188">
    <property type="entry name" value="Rrp14_N"/>
</dbReference>
<reference evidence="5" key="1">
    <citation type="journal article" date="2014" name="Genome Announc.">
        <title>Draft Genome Sequence of the Yeast Pseudozyma antarctica Type Strain JCM10317, a Producer of the Glycolipid Biosurfactants, Mannosylerythritol Lipids.</title>
        <authorList>
            <person name="Saika A."/>
            <person name="Koike H."/>
            <person name="Hori T."/>
            <person name="Fukuoka T."/>
            <person name="Sato S."/>
            <person name="Habe H."/>
            <person name="Kitamoto D."/>
            <person name="Morita T."/>
        </authorList>
    </citation>
    <scope>NUCLEOTIDE SEQUENCE [LARGE SCALE GENOMIC DNA]</scope>
    <source>
        <strain evidence="5">JCM 10317</strain>
    </source>
</reference>